<dbReference type="FunFam" id="2.60.40.1120:FF:000003">
    <property type="entry name" value="Outer membrane protein Omp121"/>
    <property type="match status" value="1"/>
</dbReference>
<dbReference type="Gene3D" id="2.170.130.10">
    <property type="entry name" value="TonB-dependent receptor, plug domain"/>
    <property type="match status" value="1"/>
</dbReference>
<comment type="similarity">
    <text evidence="8">Belongs to the TonB-dependent receptor family.</text>
</comment>
<evidence type="ECO:0000256" key="5">
    <source>
        <dbReference type="ARBA" id="ARBA00022729"/>
    </source>
</evidence>
<dbReference type="InterPro" id="IPR012910">
    <property type="entry name" value="Plug_dom"/>
</dbReference>
<dbReference type="InterPro" id="IPR023997">
    <property type="entry name" value="TonB-dep_OMP_SusC/RagA_CS"/>
</dbReference>
<evidence type="ECO:0000313" key="12">
    <source>
        <dbReference type="Proteomes" id="UP000520291"/>
    </source>
</evidence>
<dbReference type="NCBIfam" id="TIGR04057">
    <property type="entry name" value="SusC_RagA_signa"/>
    <property type="match status" value="1"/>
</dbReference>
<evidence type="ECO:0000256" key="8">
    <source>
        <dbReference type="PROSITE-ProRule" id="PRU01360"/>
    </source>
</evidence>
<dbReference type="Proteomes" id="UP000520291">
    <property type="component" value="Unassembled WGS sequence"/>
</dbReference>
<dbReference type="Gene3D" id="2.40.170.20">
    <property type="entry name" value="TonB-dependent receptor, beta-barrel domain"/>
    <property type="match status" value="1"/>
</dbReference>
<dbReference type="InterPro" id="IPR023996">
    <property type="entry name" value="TonB-dep_OMP_SusC/RagA"/>
</dbReference>
<keyword evidence="3 8" id="KW-1134">Transmembrane beta strand</keyword>
<dbReference type="SUPFAM" id="SSF49464">
    <property type="entry name" value="Carboxypeptidase regulatory domain-like"/>
    <property type="match status" value="1"/>
</dbReference>
<dbReference type="PANTHER" id="PTHR30069:SF29">
    <property type="entry name" value="HEMOGLOBIN AND HEMOGLOBIN-HAPTOGLOBIN-BINDING PROTEIN 1-RELATED"/>
    <property type="match status" value="1"/>
</dbReference>
<dbReference type="Pfam" id="PF13715">
    <property type="entry name" value="CarbopepD_reg_2"/>
    <property type="match status" value="1"/>
</dbReference>
<dbReference type="GO" id="GO:0044718">
    <property type="term" value="P:siderophore transmembrane transport"/>
    <property type="evidence" value="ECO:0007669"/>
    <property type="project" value="TreeGrafter"/>
</dbReference>
<organism evidence="11 12">
    <name type="scientific">Bacteroides eggerthii</name>
    <dbReference type="NCBI Taxonomy" id="28111"/>
    <lineage>
        <taxon>Bacteria</taxon>
        <taxon>Pseudomonadati</taxon>
        <taxon>Bacteroidota</taxon>
        <taxon>Bacteroidia</taxon>
        <taxon>Bacteroidales</taxon>
        <taxon>Bacteroidaceae</taxon>
        <taxon>Bacteroides</taxon>
    </lineage>
</organism>
<evidence type="ECO:0000256" key="4">
    <source>
        <dbReference type="ARBA" id="ARBA00022692"/>
    </source>
</evidence>
<proteinExistence type="inferred from homology"/>
<dbReference type="Gene3D" id="2.60.40.1120">
    <property type="entry name" value="Carboxypeptidase-like, regulatory domain"/>
    <property type="match status" value="1"/>
</dbReference>
<keyword evidence="11" id="KW-0675">Receptor</keyword>
<dbReference type="GO" id="GO:0015344">
    <property type="term" value="F:siderophore uptake transmembrane transporter activity"/>
    <property type="evidence" value="ECO:0007669"/>
    <property type="project" value="TreeGrafter"/>
</dbReference>
<accession>A0A7X9S9P7</accession>
<evidence type="ECO:0000256" key="3">
    <source>
        <dbReference type="ARBA" id="ARBA00022452"/>
    </source>
</evidence>
<keyword evidence="7 8" id="KW-0998">Cell outer membrane</keyword>
<reference evidence="11 12" key="1">
    <citation type="submission" date="2020-04" db="EMBL/GenBank/DDBJ databases">
        <authorList>
            <person name="Hitch T.C.A."/>
            <person name="Wylensek D."/>
            <person name="Clavel T."/>
        </authorList>
    </citation>
    <scope>NUCLEOTIDE SEQUENCE [LARGE SCALE GENOMIC DNA]</scope>
    <source>
        <strain evidence="11 12">WCA3-601-WT-5E</strain>
    </source>
</reference>
<dbReference type="EMBL" id="JABAGL010000005">
    <property type="protein sequence ID" value="NME85329.1"/>
    <property type="molecule type" value="Genomic_DNA"/>
</dbReference>
<dbReference type="Pfam" id="PF07715">
    <property type="entry name" value="Plug"/>
    <property type="match status" value="1"/>
</dbReference>
<protein>
    <submittedName>
        <fullName evidence="11">TonB-dependent receptor</fullName>
    </submittedName>
</protein>
<dbReference type="InterPro" id="IPR039426">
    <property type="entry name" value="TonB-dep_rcpt-like"/>
</dbReference>
<evidence type="ECO:0000256" key="2">
    <source>
        <dbReference type="ARBA" id="ARBA00022448"/>
    </source>
</evidence>
<sequence>MNKKRFIIEMFLSVALLLVTLTVSAQERVVKGQVVDEAGEPIIGATVLVEGMANKGVITDIDGNYTIIVPDKQKLVISFIGYTTQVVNDLNKTKVVLKEDLQQLDEVVVVGYGVQKKAHLTGAIATVTMDDIQDLSDGGLASSLSGMVNGMSVSGGQGRPGENAKIFVRDTNSFGEVGSTAQEPLYVIDGYIYPDDIKVGNTRENLGAQAFNNLDPSVIESISVLKDAAAAVYGARAANGVILVTTKKGKVGAPQISYGGSFGFTDELSRPKMLSAYDYGRLYNTWAAGDPINTSLNLKTDLFQADELDAMRKLNYDLLDKYWKVGFTQKHSINISGGTEKANYFAGVSYFDQDGNLGDLEYNRWNYRAGVDVKLSKWVKANLTVSGDYGKKNKPNVKVGGSSDEKDYNLLLTRSGYIPETVNGLPISAFGISNSEVNSDQTYSFSVLQSNGDYNRSMNSNMTINSSLSLDMGFIRLLKGLELKFSYGKSIGTDKNNQYGSSYSIYNMVNRTGSGNHLYTPVEGQDYNDFLTENNFVMSTISNGSPSYLQRNMTRSDSYQMNFIMNYSRSFGDHTLGGLFSIERSEAESEYLMGKVNEPYEFTTGQSNSAIGDKNTVFTRSESGSLSYIGRVNYSYQDKYLAEVLFRSDSSTKFAPENYWGFFPSMSLGWVVSQEKFMRLKWVEFLKIRGSFGLTGRDNTAPWQWMQIYSTEAGKGPVFGTTGNISASKPISINKNNSAVNRNVHWDKSYKANLGVDFTTLNNRLAINLDAYYTWNREMLMNIKQSVPTTVGTQSAATNLGKMDNYGVELSVTWRDRIGDDFKYKIGINTGYSDNKVLMMDFEDEYLYRQITKGHRSDVGTWGMECMGIFRSFQEIEEFFDKYGITDYMGKTKDEVRPGMLIYRDVRGAQQPDGTYAAPDGIVDKDNDQVRLSNRNNPWGFTTNLSAEWKGISISAQLSASWGGYSFIPSQALKPGKGIEFTNMPSFWNPDKVFVYEDIYDASGNLLMAQNRGASLPNLKYSDVNSVTSSFWRVNGTRVSLNRLTLAYALPKNWIKKIGLNSCRFNITGQNLLSFCNPYPDNFMDPQCSYGSYPQLRKFTVGVNVGF</sequence>
<evidence type="ECO:0000313" key="11">
    <source>
        <dbReference type="EMBL" id="NME85329.1"/>
    </source>
</evidence>
<evidence type="ECO:0000256" key="7">
    <source>
        <dbReference type="ARBA" id="ARBA00023237"/>
    </source>
</evidence>
<evidence type="ECO:0000256" key="6">
    <source>
        <dbReference type="ARBA" id="ARBA00023136"/>
    </source>
</evidence>
<keyword evidence="2 8" id="KW-0813">Transport</keyword>
<keyword evidence="6 8" id="KW-0472">Membrane</keyword>
<dbReference type="PANTHER" id="PTHR30069">
    <property type="entry name" value="TONB-DEPENDENT OUTER MEMBRANE RECEPTOR"/>
    <property type="match status" value="1"/>
</dbReference>
<keyword evidence="5 9" id="KW-0732">Signal</keyword>
<dbReference type="NCBIfam" id="TIGR04056">
    <property type="entry name" value="OMP_RagA_SusC"/>
    <property type="match status" value="1"/>
</dbReference>
<dbReference type="AlphaFoldDB" id="A0A7X9S9P7"/>
<keyword evidence="4 8" id="KW-0812">Transmembrane</keyword>
<name>A0A7X9S9P7_9BACE</name>
<dbReference type="InterPro" id="IPR036942">
    <property type="entry name" value="Beta-barrel_TonB_sf"/>
</dbReference>
<feature type="chain" id="PRO_5030744393" evidence="9">
    <location>
        <begin position="26"/>
        <end position="1107"/>
    </location>
</feature>
<comment type="caution">
    <text evidence="11">The sequence shown here is derived from an EMBL/GenBank/DDBJ whole genome shotgun (WGS) entry which is preliminary data.</text>
</comment>
<dbReference type="PROSITE" id="PS52016">
    <property type="entry name" value="TONB_DEPENDENT_REC_3"/>
    <property type="match status" value="1"/>
</dbReference>
<feature type="signal peptide" evidence="9">
    <location>
        <begin position="1"/>
        <end position="25"/>
    </location>
</feature>
<feature type="domain" description="TonB-dependent receptor plug" evidence="10">
    <location>
        <begin position="118"/>
        <end position="241"/>
    </location>
</feature>
<comment type="subcellular location">
    <subcellularLocation>
        <location evidence="1 8">Cell outer membrane</location>
        <topology evidence="1 8">Multi-pass membrane protein</topology>
    </subcellularLocation>
</comment>
<gene>
    <name evidence="11" type="ORF">HF841_04720</name>
</gene>
<evidence type="ECO:0000259" key="10">
    <source>
        <dbReference type="Pfam" id="PF07715"/>
    </source>
</evidence>
<dbReference type="RefSeq" id="WP_168947301.1">
    <property type="nucleotide sequence ID" value="NZ_JABAGL010000005.1"/>
</dbReference>
<dbReference type="SUPFAM" id="SSF56935">
    <property type="entry name" value="Porins"/>
    <property type="match status" value="1"/>
</dbReference>
<dbReference type="GO" id="GO:0009279">
    <property type="term" value="C:cell outer membrane"/>
    <property type="evidence" value="ECO:0007669"/>
    <property type="project" value="UniProtKB-SubCell"/>
</dbReference>
<dbReference type="InterPro" id="IPR008969">
    <property type="entry name" value="CarboxyPept-like_regulatory"/>
</dbReference>
<evidence type="ECO:0000256" key="9">
    <source>
        <dbReference type="SAM" id="SignalP"/>
    </source>
</evidence>
<dbReference type="InterPro" id="IPR037066">
    <property type="entry name" value="Plug_dom_sf"/>
</dbReference>
<evidence type="ECO:0000256" key="1">
    <source>
        <dbReference type="ARBA" id="ARBA00004571"/>
    </source>
</evidence>